<evidence type="ECO:0000313" key="4">
    <source>
        <dbReference type="EMBL" id="CUV20561.1"/>
    </source>
</evidence>
<protein>
    <recommendedName>
        <fullName evidence="3">Terminase large subunit gp17-like C-terminal domain-containing protein</fullName>
    </recommendedName>
</protein>
<reference evidence="4" key="1">
    <citation type="submission" date="2015-10" db="EMBL/GenBank/DDBJ databases">
        <authorList>
            <person name="Gilbert D.G."/>
        </authorList>
    </citation>
    <scope>NUCLEOTIDE SEQUENCE</scope>
    <source>
        <strain evidence="4">Phyl III-seqv23</strain>
    </source>
</reference>
<feature type="compositionally biased region" description="Basic and acidic residues" evidence="2">
    <location>
        <begin position="495"/>
        <end position="514"/>
    </location>
</feature>
<feature type="domain" description="Terminase large subunit gp17-like C-terminal" evidence="3">
    <location>
        <begin position="291"/>
        <end position="441"/>
    </location>
</feature>
<dbReference type="Gene3D" id="3.30.420.280">
    <property type="match status" value="1"/>
</dbReference>
<dbReference type="InterPro" id="IPR044265">
    <property type="entry name" value="Terminase_large_su_BPP22"/>
</dbReference>
<feature type="region of interest" description="Disordered" evidence="2">
    <location>
        <begin position="456"/>
        <end position="514"/>
    </location>
</feature>
<evidence type="ECO:0000259" key="3">
    <source>
        <dbReference type="Pfam" id="PF17289"/>
    </source>
</evidence>
<dbReference type="Pfam" id="PF17289">
    <property type="entry name" value="Terminase_6C"/>
    <property type="match status" value="1"/>
</dbReference>
<name>A0A0S4UEA1_RALSL</name>
<dbReference type="AlphaFoldDB" id="A0A0S4UEA1"/>
<keyword evidence="1" id="KW-1188">Viral release from host cell</keyword>
<proteinExistence type="inferred from homology"/>
<evidence type="ECO:0000256" key="1">
    <source>
        <dbReference type="ARBA" id="ARBA00022612"/>
    </source>
</evidence>
<dbReference type="HAMAP" id="MF_04148">
    <property type="entry name" value="TERL_BPP22"/>
    <property type="match status" value="1"/>
</dbReference>
<dbReference type="InterPro" id="IPR027417">
    <property type="entry name" value="P-loop_NTPase"/>
</dbReference>
<evidence type="ECO:0000256" key="2">
    <source>
        <dbReference type="SAM" id="MobiDB-lite"/>
    </source>
</evidence>
<dbReference type="GO" id="GO:0004519">
    <property type="term" value="F:endonuclease activity"/>
    <property type="evidence" value="ECO:0007669"/>
    <property type="project" value="InterPro"/>
</dbReference>
<sequence>MSESQKLAELAQHLEEMQRRRTENRLAYYAPYPKQEAFHALGATKRERMFLAGNQLGKTFSGGAEMAMHLTGRYPDGWAGRRFTGPVRAWAAGITSESVRDTVQRILLGSTGLQGTGAIPKDAIIEVRNGRGIPDAVDTILVRHKDGGVSQVTFKSYERGREKLQGETLDVIWLDEEPPEDIYSEALARIAARAGMVYLTATPLLGMTQVVRRFLNESNEDRGHVTMTIDDAAHITPADRERIIAGYAPHEREARIKGIPMLGSGRVFPVAEERLSEEAFAIPRHWPRICGIDFGWDHPTAAVWIAWDRDTDTAHIYDVYRVREETAVVHAAAIRARGDWIPVAWPHDGLQTEKSGGETLATQYRKLGLRMMDTQARFEDGGNSVEAGVMEMLNRMQTGRLKVAAHLADWWEEFRLYHRDNGRIVKEYDDALCATRYALMMLKYARVQPDYSQGRVRMAEGSGSDPLGLYGPPTDQASTRSSDAGGVVWGNGRPPHLDQQRPRAARDGDYDIFG</sequence>
<accession>A0A0S4UEA1</accession>
<dbReference type="Gene3D" id="3.40.50.300">
    <property type="entry name" value="P-loop containing nucleotide triphosphate hydrolases"/>
    <property type="match status" value="1"/>
</dbReference>
<dbReference type="EMBL" id="LN899821">
    <property type="protein sequence ID" value="CUV20561.1"/>
    <property type="molecule type" value="Genomic_DNA"/>
</dbReference>
<dbReference type="Pfam" id="PF03237">
    <property type="entry name" value="Terminase_6N"/>
    <property type="match status" value="1"/>
</dbReference>
<gene>
    <name evidence="4" type="ORF">PSS4_v1_1560082</name>
</gene>
<organism evidence="4">
    <name type="scientific">Ralstonia solanacearum</name>
    <name type="common">Pseudomonas solanacearum</name>
    <dbReference type="NCBI Taxonomy" id="305"/>
    <lineage>
        <taxon>Bacteria</taxon>
        <taxon>Pseudomonadati</taxon>
        <taxon>Pseudomonadota</taxon>
        <taxon>Betaproteobacteria</taxon>
        <taxon>Burkholderiales</taxon>
        <taxon>Burkholderiaceae</taxon>
        <taxon>Ralstonia</taxon>
        <taxon>Ralstonia solanacearum species complex</taxon>
    </lineage>
</organism>
<dbReference type="GO" id="GO:0016887">
    <property type="term" value="F:ATP hydrolysis activity"/>
    <property type="evidence" value="ECO:0007669"/>
    <property type="project" value="InterPro"/>
</dbReference>
<dbReference type="InterPro" id="IPR035421">
    <property type="entry name" value="Terminase_6C"/>
</dbReference>